<dbReference type="Gene3D" id="3.40.50.150">
    <property type="entry name" value="Vaccinia Virus protein VP39"/>
    <property type="match status" value="1"/>
</dbReference>
<keyword evidence="1 5" id="KW-0489">Methyltransferase</keyword>
<proteinExistence type="predicted"/>
<keyword evidence="2" id="KW-0808">Transferase</keyword>
<reference evidence="5" key="1">
    <citation type="submission" date="2025-08" db="UniProtKB">
        <authorList>
            <consortium name="RefSeq"/>
        </authorList>
    </citation>
    <scope>IDENTIFICATION</scope>
</reference>
<evidence type="ECO:0000259" key="3">
    <source>
        <dbReference type="Pfam" id="PF13649"/>
    </source>
</evidence>
<dbReference type="SUPFAM" id="SSF53335">
    <property type="entry name" value="S-adenosyl-L-methionine-dependent methyltransferases"/>
    <property type="match status" value="1"/>
</dbReference>
<dbReference type="InterPro" id="IPR041698">
    <property type="entry name" value="Methyltransf_25"/>
</dbReference>
<evidence type="ECO:0000256" key="2">
    <source>
        <dbReference type="ARBA" id="ARBA00022679"/>
    </source>
</evidence>
<organism evidence="4 5">
    <name type="scientific">Aplysia californica</name>
    <name type="common">California sea hare</name>
    <dbReference type="NCBI Taxonomy" id="6500"/>
    <lineage>
        <taxon>Eukaryota</taxon>
        <taxon>Metazoa</taxon>
        <taxon>Spiralia</taxon>
        <taxon>Lophotrochozoa</taxon>
        <taxon>Mollusca</taxon>
        <taxon>Gastropoda</taxon>
        <taxon>Heterobranchia</taxon>
        <taxon>Euthyneura</taxon>
        <taxon>Tectipleura</taxon>
        <taxon>Aplysiida</taxon>
        <taxon>Aplysioidea</taxon>
        <taxon>Aplysiidae</taxon>
        <taxon>Aplysia</taxon>
    </lineage>
</organism>
<evidence type="ECO:0000313" key="4">
    <source>
        <dbReference type="Proteomes" id="UP000694888"/>
    </source>
</evidence>
<dbReference type="PANTHER" id="PTHR44942:SF4">
    <property type="entry name" value="METHYLTRANSFERASE TYPE 11 DOMAIN-CONTAINING PROTEIN"/>
    <property type="match status" value="1"/>
</dbReference>
<dbReference type="InterPro" id="IPR029063">
    <property type="entry name" value="SAM-dependent_MTases_sf"/>
</dbReference>
<evidence type="ECO:0000256" key="1">
    <source>
        <dbReference type="ARBA" id="ARBA00022603"/>
    </source>
</evidence>
<dbReference type="Proteomes" id="UP000694888">
    <property type="component" value="Unplaced"/>
</dbReference>
<gene>
    <name evidence="5" type="primary">LOC101854877</name>
</gene>
<keyword evidence="4" id="KW-1185">Reference proteome</keyword>
<feature type="domain" description="Methyltransferase" evidence="3">
    <location>
        <begin position="54"/>
        <end position="134"/>
    </location>
</feature>
<accession>A0ABM0JU95</accession>
<evidence type="ECO:0000313" key="5">
    <source>
        <dbReference type="RefSeq" id="XP_005101621.1"/>
    </source>
</evidence>
<sequence length="201" mass="22762">MASSSKAENKSANVYDNKDVTEHYRERRTKYPAEIFDRIGKFCEENRVGLDLALDIACGSGQAAEPLAGIFKKVIGVDGSGFQIAKAPRDLENLSYMVADCNKPFNFAETGTVDLINIATALHWLDKGKFPTTYAKSTHTATSLLELWKTVHVYALHKKENPDMDERLHELFKEWQDGNKDKSFVMRVPYYQIICQKPHAD</sequence>
<dbReference type="CDD" id="cd02440">
    <property type="entry name" value="AdoMet_MTases"/>
    <property type="match status" value="1"/>
</dbReference>
<name>A0ABM0JU95_APLCA</name>
<dbReference type="RefSeq" id="XP_005101621.1">
    <property type="nucleotide sequence ID" value="XM_005101564.1"/>
</dbReference>
<dbReference type="GO" id="GO:0032259">
    <property type="term" value="P:methylation"/>
    <property type="evidence" value="ECO:0007669"/>
    <property type="project" value="UniProtKB-KW"/>
</dbReference>
<dbReference type="Pfam" id="PF13649">
    <property type="entry name" value="Methyltransf_25"/>
    <property type="match status" value="1"/>
</dbReference>
<dbReference type="GeneID" id="101854877"/>
<dbReference type="InterPro" id="IPR051052">
    <property type="entry name" value="Diverse_substrate_MTase"/>
</dbReference>
<protein>
    <submittedName>
        <fullName evidence="5">Methyltransferase DDB_G0268948</fullName>
    </submittedName>
</protein>
<dbReference type="GO" id="GO:0008168">
    <property type="term" value="F:methyltransferase activity"/>
    <property type="evidence" value="ECO:0007669"/>
    <property type="project" value="UniProtKB-KW"/>
</dbReference>
<dbReference type="PANTHER" id="PTHR44942">
    <property type="entry name" value="METHYLTRANSF_11 DOMAIN-CONTAINING PROTEIN"/>
    <property type="match status" value="1"/>
</dbReference>